<dbReference type="SUPFAM" id="SSF54001">
    <property type="entry name" value="Cysteine proteinases"/>
    <property type="match status" value="1"/>
</dbReference>
<dbReference type="InterPro" id="IPR038765">
    <property type="entry name" value="Papain-like_cys_pep_sf"/>
</dbReference>
<dbReference type="STRING" id="158441.A0A226DHF1"/>
<feature type="active site" evidence="5">
    <location>
        <position position="311"/>
    </location>
</feature>
<dbReference type="GO" id="GO:0006508">
    <property type="term" value="P:proteolysis"/>
    <property type="evidence" value="ECO:0007669"/>
    <property type="project" value="InterPro"/>
</dbReference>
<proteinExistence type="inferred from homology"/>
<feature type="domain" description="Calpain catalytic" evidence="7">
    <location>
        <begin position="103"/>
        <end position="384"/>
    </location>
</feature>
<organism evidence="8 9">
    <name type="scientific">Folsomia candida</name>
    <name type="common">Springtail</name>
    <dbReference type="NCBI Taxonomy" id="158441"/>
    <lineage>
        <taxon>Eukaryota</taxon>
        <taxon>Metazoa</taxon>
        <taxon>Ecdysozoa</taxon>
        <taxon>Arthropoda</taxon>
        <taxon>Hexapoda</taxon>
        <taxon>Collembola</taxon>
        <taxon>Entomobryomorpha</taxon>
        <taxon>Isotomoidea</taxon>
        <taxon>Isotomidae</taxon>
        <taxon>Proisotominae</taxon>
        <taxon>Folsomia</taxon>
    </lineage>
</organism>
<evidence type="ECO:0000256" key="6">
    <source>
        <dbReference type="PROSITE-ProRule" id="PRU00239"/>
    </source>
</evidence>
<dbReference type="EMBL" id="LNIX01000019">
    <property type="protein sequence ID" value="OXA44599.1"/>
    <property type="molecule type" value="Genomic_DNA"/>
</dbReference>
<dbReference type="PANTHER" id="PTHR10183:SF379">
    <property type="entry name" value="CALPAIN-5"/>
    <property type="match status" value="1"/>
</dbReference>
<comment type="similarity">
    <text evidence="1">Belongs to the peptidase C2 family.</text>
</comment>
<evidence type="ECO:0000256" key="2">
    <source>
        <dbReference type="ARBA" id="ARBA00022670"/>
    </source>
</evidence>
<sequence length="405" mass="45936">MNTLIVFNHNRMNKSTKKVVKQWKIESPDNDKDVEMAALEPQIRLKSVNKSAPDKKNDPEEYQPLYPKLDQLLAELPAKYVAKVTPMTSNLYVPMDKENGYVPSEASINRQGHIGGCSRFEVVKADQLAKRELFEDEEFPANMDSLGERLQVEWKRPHEINAEAKFFTDGVARVIPSNNEWTGSSDYAGVCHFNFFKDGIWENVIIDDRLPTRNGKLIYMHSTDPTEFWSALIEKALAKLYGSYANLDGNDGIGPAMLNLTGGKVERHYVQEFKQDLDKLYELISSALSTGEMVGCACTMMDRSLGIIGGHAYSITSCETIEFKNGQETACIRIRNPWGNEVEWEGQFSDNHPVWELVDEETKLDLKLRFDNDGKFWFPLPEVVTPLVANNIGPQDIFEWPATLA</sequence>
<dbReference type="SMART" id="SM00230">
    <property type="entry name" value="CysPc"/>
    <property type="match status" value="1"/>
</dbReference>
<keyword evidence="2" id="KW-0645">Protease</keyword>
<dbReference type="GO" id="GO:0005737">
    <property type="term" value="C:cytoplasm"/>
    <property type="evidence" value="ECO:0007669"/>
    <property type="project" value="TreeGrafter"/>
</dbReference>
<evidence type="ECO:0000256" key="1">
    <source>
        <dbReference type="ARBA" id="ARBA00007623"/>
    </source>
</evidence>
<evidence type="ECO:0000256" key="4">
    <source>
        <dbReference type="ARBA" id="ARBA00022807"/>
    </source>
</evidence>
<comment type="caution">
    <text evidence="8">The sequence shown here is derived from an EMBL/GenBank/DDBJ whole genome shotgun (WGS) entry which is preliminary data.</text>
</comment>
<dbReference type="CDD" id="cd00044">
    <property type="entry name" value="CysPc"/>
    <property type="match status" value="1"/>
</dbReference>
<reference evidence="8 9" key="1">
    <citation type="submission" date="2015-12" db="EMBL/GenBank/DDBJ databases">
        <title>The genome of Folsomia candida.</title>
        <authorList>
            <person name="Faddeeva A."/>
            <person name="Derks M.F."/>
            <person name="Anvar Y."/>
            <person name="Smit S."/>
            <person name="Van Straalen N."/>
            <person name="Roelofs D."/>
        </authorList>
    </citation>
    <scope>NUCLEOTIDE SEQUENCE [LARGE SCALE GENOMIC DNA]</scope>
    <source>
        <strain evidence="8 9">VU population</strain>
        <tissue evidence="8">Whole body</tissue>
    </source>
</reference>
<evidence type="ECO:0000313" key="8">
    <source>
        <dbReference type="EMBL" id="OXA44599.1"/>
    </source>
</evidence>
<dbReference type="PROSITE" id="PS50203">
    <property type="entry name" value="CALPAIN_CAT"/>
    <property type="match status" value="1"/>
</dbReference>
<dbReference type="GO" id="GO:0004198">
    <property type="term" value="F:calcium-dependent cysteine-type endopeptidase activity"/>
    <property type="evidence" value="ECO:0007669"/>
    <property type="project" value="InterPro"/>
</dbReference>
<feature type="active site" evidence="5">
    <location>
        <position position="336"/>
    </location>
</feature>
<keyword evidence="3" id="KW-0378">Hydrolase</keyword>
<keyword evidence="4" id="KW-0788">Thiol protease</keyword>
<evidence type="ECO:0000313" key="9">
    <source>
        <dbReference type="Proteomes" id="UP000198287"/>
    </source>
</evidence>
<accession>A0A226DHF1</accession>
<evidence type="ECO:0000256" key="5">
    <source>
        <dbReference type="PIRSR" id="PIRSR622684-1"/>
    </source>
</evidence>
<dbReference type="OrthoDB" id="424753at2759"/>
<dbReference type="InterPro" id="IPR022684">
    <property type="entry name" value="Calpain_cysteine_protease"/>
</dbReference>
<dbReference type="Proteomes" id="UP000198287">
    <property type="component" value="Unassembled WGS sequence"/>
</dbReference>
<dbReference type="InterPro" id="IPR001300">
    <property type="entry name" value="Peptidase_C2_calpain_cat"/>
</dbReference>
<comment type="caution">
    <text evidence="6">Lacks conserved residue(s) required for the propagation of feature annotation.</text>
</comment>
<dbReference type="AlphaFoldDB" id="A0A226DHF1"/>
<gene>
    <name evidence="8" type="ORF">Fcan01_20580</name>
</gene>
<dbReference type="OMA" id="YSITSCE"/>
<dbReference type="Pfam" id="PF00648">
    <property type="entry name" value="Peptidase_C2"/>
    <property type="match status" value="1"/>
</dbReference>
<protein>
    <submittedName>
        <fullName evidence="8">Calpain-A</fullName>
    </submittedName>
</protein>
<name>A0A226DHF1_FOLCA</name>
<evidence type="ECO:0000259" key="7">
    <source>
        <dbReference type="PROSITE" id="PS50203"/>
    </source>
</evidence>
<keyword evidence="9" id="KW-1185">Reference proteome</keyword>
<dbReference type="PANTHER" id="PTHR10183">
    <property type="entry name" value="CALPAIN"/>
    <property type="match status" value="1"/>
</dbReference>
<dbReference type="Gene3D" id="3.90.70.10">
    <property type="entry name" value="Cysteine proteinases"/>
    <property type="match status" value="1"/>
</dbReference>
<evidence type="ECO:0000256" key="3">
    <source>
        <dbReference type="ARBA" id="ARBA00022801"/>
    </source>
</evidence>